<sequence length="507" mass="58608">MTDQELIELERWTERIMKRARAEGLDFYDMRFEVCPPDVIYAFGAYGMPTRFSHWSFGKAFHRLKTEYDYNLSRIYELVVNSDPCYAFLLDGNSLLQNKLVIAHVLGHSDFFKHNWRFRGTSRFMMENMAAHAERIARYEFRYGMERVEQLLDAALALAEQVDPHPVGPPSAQDEDDAGEQERGRPARPSTPYDDLWALDERLEAARASASPRAEAPAGAKEGRRAGFSPREPAGGDRPGGAARPARKWPPRPEKDVLGFILRHSDYLDAWERDVLAMVREEALYFWPQIETKIMNEGWASYWHLRLMRDEELGEEDALEFARMHAGVIQPHPLHLNPYLLGLKIFESIEARWDHPSEEDRRRLGLTGGQGREKIFEVRELETDASFVRSYLSRKVVEDLKLFTFVHQGDEWQVESVDWEHVRDALAAKLANGGIPSIWVEEADYRGAGELLLRHQWDGQVLDLEHLEKTLPHVHRLWGRPVHLLTVVDGKETIFSFDGEQHRRSSP</sequence>
<gene>
    <name evidence="4" type="ORF">U7230_01760</name>
</gene>
<dbReference type="InterPro" id="IPR007390">
    <property type="entry name" value="Spore_V_R"/>
</dbReference>
<dbReference type="Pfam" id="PF24755">
    <property type="entry name" value="SpoVR_C"/>
    <property type="match status" value="1"/>
</dbReference>
<feature type="region of interest" description="Disordered" evidence="1">
    <location>
        <begin position="207"/>
        <end position="251"/>
    </location>
</feature>
<dbReference type="PANTHER" id="PTHR30029:SF2">
    <property type="entry name" value="STAGE V SPORULATION PROTEIN R"/>
    <property type="match status" value="1"/>
</dbReference>
<evidence type="ECO:0000259" key="2">
    <source>
        <dbReference type="Pfam" id="PF04293"/>
    </source>
</evidence>
<dbReference type="PANTHER" id="PTHR30029">
    <property type="entry name" value="STAGE V SPORULATION PROTEIN R"/>
    <property type="match status" value="1"/>
</dbReference>
<organism evidence="4 5">
    <name type="scientific">Carboxydichorda subterranea</name>
    <dbReference type="NCBI Taxonomy" id="3109565"/>
    <lineage>
        <taxon>Bacteria</taxon>
        <taxon>Bacillati</taxon>
        <taxon>Bacillota</taxon>
        <taxon>Limnochordia</taxon>
        <taxon>Limnochordales</taxon>
        <taxon>Geochordaceae</taxon>
        <taxon>Carboxydichorda</taxon>
    </lineage>
</organism>
<name>A0ABZ1BZ33_9FIRM</name>
<dbReference type="Pfam" id="PF04293">
    <property type="entry name" value="SpoVR"/>
    <property type="match status" value="1"/>
</dbReference>
<dbReference type="InterPro" id="IPR056174">
    <property type="entry name" value="SpoVR_N"/>
</dbReference>
<protein>
    <submittedName>
        <fullName evidence="4">SpoVR family protein</fullName>
    </submittedName>
</protein>
<keyword evidence="5" id="KW-1185">Reference proteome</keyword>
<dbReference type="EMBL" id="CP141615">
    <property type="protein sequence ID" value="WRP17761.1"/>
    <property type="molecule type" value="Genomic_DNA"/>
</dbReference>
<feature type="region of interest" description="Disordered" evidence="1">
    <location>
        <begin position="162"/>
        <end position="193"/>
    </location>
</feature>
<reference evidence="4 5" key="1">
    <citation type="journal article" date="2024" name="Front. Microbiol.">
        <title>Novel thermophilic genera Geochorda gen. nov. and Carboxydochorda gen. nov. from the deep terrestrial subsurface reveal the ecophysiological diversity in the class Limnochordia.</title>
        <authorList>
            <person name="Karnachuk O.V."/>
            <person name="Lukina A.P."/>
            <person name="Avakyan M.R."/>
            <person name="Kadnikov V.V."/>
            <person name="Begmatov S."/>
            <person name="Beletsky A.V."/>
            <person name="Vlasova K.G."/>
            <person name="Novikov A.A."/>
            <person name="Shcherbakova V.A."/>
            <person name="Mardanov A.V."/>
            <person name="Ravin N.V."/>
        </authorList>
    </citation>
    <scope>NUCLEOTIDE SEQUENCE [LARGE SCALE GENOMIC DNA]</scope>
    <source>
        <strain evidence="4 5">L945</strain>
    </source>
</reference>
<proteinExistence type="predicted"/>
<accession>A0ABZ1BZ33</accession>
<feature type="domain" description="SpoVR protein-like N-terminal" evidence="2">
    <location>
        <begin position="4"/>
        <end position="434"/>
    </location>
</feature>
<evidence type="ECO:0000256" key="1">
    <source>
        <dbReference type="SAM" id="MobiDB-lite"/>
    </source>
</evidence>
<dbReference type="Proteomes" id="UP001332192">
    <property type="component" value="Chromosome"/>
</dbReference>
<feature type="compositionally biased region" description="Low complexity" evidence="1">
    <location>
        <begin position="207"/>
        <end position="218"/>
    </location>
</feature>
<evidence type="ECO:0000313" key="4">
    <source>
        <dbReference type="EMBL" id="WRP17761.1"/>
    </source>
</evidence>
<dbReference type="RefSeq" id="WP_324717031.1">
    <property type="nucleotide sequence ID" value="NZ_CP141615.1"/>
</dbReference>
<dbReference type="InterPro" id="IPR057008">
    <property type="entry name" value="SpoVR-like_C"/>
</dbReference>
<evidence type="ECO:0000259" key="3">
    <source>
        <dbReference type="Pfam" id="PF24755"/>
    </source>
</evidence>
<feature type="domain" description="SpoVR-like C-terminal" evidence="3">
    <location>
        <begin position="436"/>
        <end position="487"/>
    </location>
</feature>
<evidence type="ECO:0000313" key="5">
    <source>
        <dbReference type="Proteomes" id="UP001332192"/>
    </source>
</evidence>